<dbReference type="InterPro" id="IPR000014">
    <property type="entry name" value="PAS"/>
</dbReference>
<evidence type="ECO:0000256" key="8">
    <source>
        <dbReference type="ARBA" id="ARBA00023012"/>
    </source>
</evidence>
<keyword evidence="9" id="KW-0472">Membrane</keyword>
<organism evidence="12 13">
    <name type="scientific">Brevundimonas mediterranea</name>
    <dbReference type="NCBI Taxonomy" id="74329"/>
    <lineage>
        <taxon>Bacteria</taxon>
        <taxon>Pseudomonadati</taxon>
        <taxon>Pseudomonadota</taxon>
        <taxon>Alphaproteobacteria</taxon>
        <taxon>Caulobacterales</taxon>
        <taxon>Caulobacteraceae</taxon>
        <taxon>Brevundimonas</taxon>
    </lineage>
</organism>
<keyword evidence="4" id="KW-0808">Transferase</keyword>
<keyword evidence="5" id="KW-0547">Nucleotide-binding</keyword>
<dbReference type="InterPro" id="IPR036890">
    <property type="entry name" value="HATPase_C_sf"/>
</dbReference>
<dbReference type="AlphaFoldDB" id="A0A7Z8Y249"/>
<keyword evidence="9" id="KW-0812">Transmembrane</keyword>
<comment type="catalytic activity">
    <reaction evidence="1">
        <text>ATP + protein L-histidine = ADP + protein N-phospho-L-histidine.</text>
        <dbReference type="EC" id="2.7.13.3"/>
    </reaction>
</comment>
<dbReference type="EMBL" id="UXHF01000016">
    <property type="protein sequence ID" value="VDC49333.1"/>
    <property type="molecule type" value="Genomic_DNA"/>
</dbReference>
<evidence type="ECO:0000313" key="13">
    <source>
        <dbReference type="Proteomes" id="UP000289220"/>
    </source>
</evidence>
<dbReference type="PANTHER" id="PTHR43065">
    <property type="entry name" value="SENSOR HISTIDINE KINASE"/>
    <property type="match status" value="1"/>
</dbReference>
<dbReference type="InterPro" id="IPR035965">
    <property type="entry name" value="PAS-like_dom_sf"/>
</dbReference>
<dbReference type="SUPFAM" id="SSF47384">
    <property type="entry name" value="Homodimeric domain of signal transducing histidine kinase"/>
    <property type="match status" value="1"/>
</dbReference>
<dbReference type="PROSITE" id="PS51257">
    <property type="entry name" value="PROKAR_LIPOPROTEIN"/>
    <property type="match status" value="1"/>
</dbReference>
<evidence type="ECO:0000256" key="5">
    <source>
        <dbReference type="ARBA" id="ARBA00022741"/>
    </source>
</evidence>
<dbReference type="SUPFAM" id="SSF55785">
    <property type="entry name" value="PYP-like sensor domain (PAS domain)"/>
    <property type="match status" value="1"/>
</dbReference>
<dbReference type="InterPro" id="IPR005467">
    <property type="entry name" value="His_kinase_dom"/>
</dbReference>
<gene>
    <name evidence="12" type="primary">fixL_3</name>
    <name evidence="12" type="ORF">BREV_BREV_01157</name>
</gene>
<keyword evidence="13" id="KW-1185">Reference proteome</keyword>
<evidence type="ECO:0000256" key="3">
    <source>
        <dbReference type="ARBA" id="ARBA00022553"/>
    </source>
</evidence>
<keyword evidence="6" id="KW-0418">Kinase</keyword>
<evidence type="ECO:0000256" key="6">
    <source>
        <dbReference type="ARBA" id="ARBA00022777"/>
    </source>
</evidence>
<evidence type="ECO:0000256" key="7">
    <source>
        <dbReference type="ARBA" id="ARBA00022840"/>
    </source>
</evidence>
<dbReference type="InterPro" id="IPR036097">
    <property type="entry name" value="HisK_dim/P_sf"/>
</dbReference>
<dbReference type="NCBIfam" id="TIGR00229">
    <property type="entry name" value="sensory_box"/>
    <property type="match status" value="1"/>
</dbReference>
<dbReference type="InterPro" id="IPR003594">
    <property type="entry name" value="HATPase_dom"/>
</dbReference>
<evidence type="ECO:0000256" key="1">
    <source>
        <dbReference type="ARBA" id="ARBA00000085"/>
    </source>
</evidence>
<comment type="caution">
    <text evidence="12">The sequence shown here is derived from an EMBL/GenBank/DDBJ whole genome shotgun (WGS) entry which is preliminary data.</text>
</comment>
<feature type="domain" description="PAS" evidence="11">
    <location>
        <begin position="103"/>
        <end position="146"/>
    </location>
</feature>
<dbReference type="SUPFAM" id="SSF55874">
    <property type="entry name" value="ATPase domain of HSP90 chaperone/DNA topoisomerase II/histidine kinase"/>
    <property type="match status" value="1"/>
</dbReference>
<keyword evidence="8" id="KW-0902">Two-component regulatory system</keyword>
<dbReference type="EC" id="2.7.13.3" evidence="2"/>
<dbReference type="InterPro" id="IPR004358">
    <property type="entry name" value="Sig_transdc_His_kin-like_C"/>
</dbReference>
<evidence type="ECO:0000256" key="9">
    <source>
        <dbReference type="SAM" id="Phobius"/>
    </source>
</evidence>
<dbReference type="PANTHER" id="PTHR43065:SF10">
    <property type="entry name" value="PEROXIDE STRESS-ACTIVATED HISTIDINE KINASE MAK3"/>
    <property type="match status" value="1"/>
</dbReference>
<dbReference type="SMART" id="SM00387">
    <property type="entry name" value="HATPase_c"/>
    <property type="match status" value="1"/>
</dbReference>
<evidence type="ECO:0000256" key="4">
    <source>
        <dbReference type="ARBA" id="ARBA00022679"/>
    </source>
</evidence>
<proteinExistence type="predicted"/>
<dbReference type="Gene3D" id="3.30.565.10">
    <property type="entry name" value="Histidine kinase-like ATPase, C-terminal domain"/>
    <property type="match status" value="1"/>
</dbReference>
<sequence length="463" mass="49541">MVRFARTYWGGFLLAAGCVLVGSAFRLTIQTVGHVHYLPMLAAVMATALVAQRPATFTAIVLSVIADMLILPRQGIANAVVHAALFVAVALVMAEVCHRLASRSALLDSILASVPVVTLNGEGRILRITPAAADLLGVTPEEALSRPFSTFATDFDTTALAAVIEGAPLSLPATGSWLARRPDGEIVPMTIHASLLSPSVDPERMVLSLGDQRQTTAANERMRDLMNQLSKSWRLNSMGEMAATLAHELNQPLTAATVYLHAGQTDIARAGPLGDSAGRALDLAKTQLIRAGDIIRRMREFVSTGARELTDQRVSSMIEDLRPLFDLIRMDTGVVIRVDVRDVGDHVLADRIQFQQAINNLVRNAVDAVAGRELGLVRITGRSLGNQGYEIIVEDDGPGIPEDQMDRIFQPMTTTKASGMGLGLSVTRSIIESHDSVLTVGRSPLGGAAFSFCLSPVLELEAA</sequence>
<name>A0A7Z8Y249_9CAUL</name>
<dbReference type="GO" id="GO:0005524">
    <property type="term" value="F:ATP binding"/>
    <property type="evidence" value="ECO:0007669"/>
    <property type="project" value="UniProtKB-KW"/>
</dbReference>
<dbReference type="CDD" id="cd00130">
    <property type="entry name" value="PAS"/>
    <property type="match status" value="1"/>
</dbReference>
<reference evidence="12 13" key="1">
    <citation type="submission" date="2018-11" db="EMBL/GenBank/DDBJ databases">
        <authorList>
            <person name="Peiro R."/>
            <person name="Begona"/>
            <person name="Cbmso G."/>
            <person name="Lopez M."/>
            <person name="Gonzalez S."/>
            <person name="Sacristan E."/>
            <person name="Castillo E."/>
        </authorList>
    </citation>
    <scope>NUCLEOTIDE SEQUENCE [LARGE SCALE GENOMIC DNA]</scope>
    <source>
        <strain evidence="12">Brev_genome</strain>
    </source>
</reference>
<keyword evidence="7" id="KW-0067">ATP-binding</keyword>
<feature type="transmembrane region" description="Helical" evidence="9">
    <location>
        <begin position="36"/>
        <end position="64"/>
    </location>
</feature>
<keyword evidence="9" id="KW-1133">Transmembrane helix</keyword>
<dbReference type="Pfam" id="PF02518">
    <property type="entry name" value="HATPase_c"/>
    <property type="match status" value="1"/>
</dbReference>
<dbReference type="InterPro" id="IPR003661">
    <property type="entry name" value="HisK_dim/P_dom"/>
</dbReference>
<dbReference type="Proteomes" id="UP000289220">
    <property type="component" value="Unassembled WGS sequence"/>
</dbReference>
<feature type="transmembrane region" description="Helical" evidence="9">
    <location>
        <begin position="76"/>
        <end position="94"/>
    </location>
</feature>
<evidence type="ECO:0000259" key="11">
    <source>
        <dbReference type="PROSITE" id="PS50112"/>
    </source>
</evidence>
<dbReference type="CDD" id="cd00082">
    <property type="entry name" value="HisKA"/>
    <property type="match status" value="1"/>
</dbReference>
<evidence type="ECO:0000259" key="10">
    <source>
        <dbReference type="PROSITE" id="PS50109"/>
    </source>
</evidence>
<dbReference type="Gene3D" id="1.10.287.130">
    <property type="match status" value="1"/>
</dbReference>
<evidence type="ECO:0000256" key="2">
    <source>
        <dbReference type="ARBA" id="ARBA00012438"/>
    </source>
</evidence>
<protein>
    <recommendedName>
        <fullName evidence="2">histidine kinase</fullName>
        <ecNumber evidence="2">2.7.13.3</ecNumber>
    </recommendedName>
</protein>
<dbReference type="PRINTS" id="PR00344">
    <property type="entry name" value="BCTRLSENSOR"/>
</dbReference>
<dbReference type="Gene3D" id="3.30.450.20">
    <property type="entry name" value="PAS domain"/>
    <property type="match status" value="1"/>
</dbReference>
<dbReference type="SMART" id="SM00388">
    <property type="entry name" value="HisKA"/>
    <property type="match status" value="1"/>
</dbReference>
<accession>A0A7Z8Y249</accession>
<feature type="domain" description="Histidine kinase" evidence="10">
    <location>
        <begin position="244"/>
        <end position="458"/>
    </location>
</feature>
<dbReference type="PROSITE" id="PS50112">
    <property type="entry name" value="PAS"/>
    <property type="match status" value="1"/>
</dbReference>
<dbReference type="PROSITE" id="PS50109">
    <property type="entry name" value="HIS_KIN"/>
    <property type="match status" value="1"/>
</dbReference>
<keyword evidence="3" id="KW-0597">Phosphoprotein</keyword>
<dbReference type="GO" id="GO:0000155">
    <property type="term" value="F:phosphorelay sensor kinase activity"/>
    <property type="evidence" value="ECO:0007669"/>
    <property type="project" value="InterPro"/>
</dbReference>
<dbReference type="Pfam" id="PF00512">
    <property type="entry name" value="HisKA"/>
    <property type="match status" value="1"/>
</dbReference>
<evidence type="ECO:0000313" key="12">
    <source>
        <dbReference type="EMBL" id="VDC49333.1"/>
    </source>
</evidence>